<name>A0A565DCI0_SHEPU</name>
<reference evidence="1" key="1">
    <citation type="submission" date="2018-09" db="EMBL/GenBank/DDBJ databases">
        <authorList>
            <person name="Ryan M.P."/>
            <person name="Slattery S.M."/>
            <person name="Pembroke T."/>
        </authorList>
    </citation>
    <scope>NUCLEOTIDE SEQUENCE</scope>
    <source>
        <strain evidence="1">PMERPH</strain>
    </source>
</reference>
<organism evidence="1">
    <name type="scientific">Shewanella putrefaciens</name>
    <name type="common">Pseudomonas putrefaciens</name>
    <dbReference type="NCBI Taxonomy" id="24"/>
    <lineage>
        <taxon>Bacteria</taxon>
        <taxon>Pseudomonadati</taxon>
        <taxon>Pseudomonadota</taxon>
        <taxon>Gammaproteobacteria</taxon>
        <taxon>Alteromonadales</taxon>
        <taxon>Shewanellaceae</taxon>
        <taxon>Shewanella</taxon>
    </lineage>
</organism>
<dbReference type="EMBL" id="MH974755">
    <property type="protein sequence ID" value="QBQ85758.1"/>
    <property type="molecule type" value="Genomic_DNA"/>
</dbReference>
<reference evidence="1" key="2">
    <citation type="journal article" date="2019" name="Genes (Basel)">
        <title>A Novel Arsenate-Resistant Determinant Associated with ICEpMERPH, a Member of the SXT/R391 Group of Mobile Genetic Elements.</title>
        <authorList>
            <person name="Ryan"/>
            <person name="Slattery Pembroke."/>
        </authorList>
    </citation>
    <scope>NUCLEOTIDE SEQUENCE</scope>
    <source>
        <strain evidence="1">PMERPH</strain>
    </source>
</reference>
<sequence>MLCLQPYLLLPALKKLLVQMFQQSAPFYWAPDKLKRGL</sequence>
<dbReference type="AlphaFoldDB" id="A0A565DCI0"/>
<evidence type="ECO:0000313" key="1">
    <source>
        <dbReference type="EMBL" id="QBQ85758.1"/>
    </source>
</evidence>
<protein>
    <submittedName>
        <fullName evidence="1">Uncharacterized protein</fullName>
    </submittedName>
</protein>
<accession>A0A565DCI0</accession>
<proteinExistence type="predicted"/>